<comment type="caution">
    <text evidence="2">The sequence shown here is derived from an EMBL/GenBank/DDBJ whole genome shotgun (WGS) entry which is preliminary data.</text>
</comment>
<name>A0A9D3YX62_DREPO</name>
<gene>
    <name evidence="2" type="ORF">DPMN_065398</name>
</gene>
<protein>
    <submittedName>
        <fullName evidence="2">Uncharacterized protein</fullName>
    </submittedName>
</protein>
<organism evidence="2 3">
    <name type="scientific">Dreissena polymorpha</name>
    <name type="common">Zebra mussel</name>
    <name type="synonym">Mytilus polymorpha</name>
    <dbReference type="NCBI Taxonomy" id="45954"/>
    <lineage>
        <taxon>Eukaryota</taxon>
        <taxon>Metazoa</taxon>
        <taxon>Spiralia</taxon>
        <taxon>Lophotrochozoa</taxon>
        <taxon>Mollusca</taxon>
        <taxon>Bivalvia</taxon>
        <taxon>Autobranchia</taxon>
        <taxon>Heteroconchia</taxon>
        <taxon>Euheterodonta</taxon>
        <taxon>Imparidentia</taxon>
        <taxon>Neoheterodontei</taxon>
        <taxon>Myida</taxon>
        <taxon>Dreissenoidea</taxon>
        <taxon>Dreissenidae</taxon>
        <taxon>Dreissena</taxon>
    </lineage>
</organism>
<reference evidence="2" key="2">
    <citation type="submission" date="2020-11" db="EMBL/GenBank/DDBJ databases">
        <authorList>
            <person name="McCartney M.A."/>
            <person name="Auch B."/>
            <person name="Kono T."/>
            <person name="Mallez S."/>
            <person name="Becker A."/>
            <person name="Gohl D.M."/>
            <person name="Silverstein K.A.T."/>
            <person name="Koren S."/>
            <person name="Bechman K.B."/>
            <person name="Herman A."/>
            <person name="Abrahante J.E."/>
            <person name="Garbe J."/>
        </authorList>
    </citation>
    <scope>NUCLEOTIDE SEQUENCE</scope>
    <source>
        <strain evidence="2">Duluth1</strain>
        <tissue evidence="2">Whole animal</tissue>
    </source>
</reference>
<evidence type="ECO:0000313" key="2">
    <source>
        <dbReference type="EMBL" id="KAH3706019.1"/>
    </source>
</evidence>
<keyword evidence="3" id="KW-1185">Reference proteome</keyword>
<reference evidence="2" key="1">
    <citation type="journal article" date="2019" name="bioRxiv">
        <title>The Genome of the Zebra Mussel, Dreissena polymorpha: A Resource for Invasive Species Research.</title>
        <authorList>
            <person name="McCartney M.A."/>
            <person name="Auch B."/>
            <person name="Kono T."/>
            <person name="Mallez S."/>
            <person name="Zhang Y."/>
            <person name="Obille A."/>
            <person name="Becker A."/>
            <person name="Abrahante J.E."/>
            <person name="Garbe J."/>
            <person name="Badalamenti J.P."/>
            <person name="Herman A."/>
            <person name="Mangelson H."/>
            <person name="Liachko I."/>
            <person name="Sullivan S."/>
            <person name="Sone E.D."/>
            <person name="Koren S."/>
            <person name="Silverstein K.A.T."/>
            <person name="Beckman K.B."/>
            <person name="Gohl D.M."/>
        </authorList>
    </citation>
    <scope>NUCLEOTIDE SEQUENCE</scope>
    <source>
        <strain evidence="2">Duluth1</strain>
        <tissue evidence="2">Whole animal</tissue>
    </source>
</reference>
<dbReference type="AlphaFoldDB" id="A0A9D3YX62"/>
<proteinExistence type="predicted"/>
<feature type="compositionally biased region" description="Polar residues" evidence="1">
    <location>
        <begin position="1"/>
        <end position="11"/>
    </location>
</feature>
<sequence>MSSTWDISVSNIGPKGANRDESYRGYKLGSHLRKGKSILDRSYIGYNVVLT</sequence>
<dbReference type="EMBL" id="JAIWYP010000014">
    <property type="protein sequence ID" value="KAH3706019.1"/>
    <property type="molecule type" value="Genomic_DNA"/>
</dbReference>
<evidence type="ECO:0000256" key="1">
    <source>
        <dbReference type="SAM" id="MobiDB-lite"/>
    </source>
</evidence>
<feature type="region of interest" description="Disordered" evidence="1">
    <location>
        <begin position="1"/>
        <end position="22"/>
    </location>
</feature>
<dbReference type="Proteomes" id="UP000828390">
    <property type="component" value="Unassembled WGS sequence"/>
</dbReference>
<accession>A0A9D3YX62</accession>
<evidence type="ECO:0000313" key="3">
    <source>
        <dbReference type="Proteomes" id="UP000828390"/>
    </source>
</evidence>